<dbReference type="Pfam" id="PF22953">
    <property type="entry name" value="SpnB_Rossmann"/>
    <property type="match status" value="1"/>
</dbReference>
<evidence type="ECO:0000259" key="6">
    <source>
        <dbReference type="PROSITE" id="PS50075"/>
    </source>
</evidence>
<comment type="caution">
    <text evidence="8">The sequence shown here is derived from an EMBL/GenBank/DDBJ whole genome shotgun (WGS) entry which is preliminary data.</text>
</comment>
<keyword evidence="5" id="KW-0012">Acyltransferase</keyword>
<dbReference type="Gene3D" id="3.40.50.720">
    <property type="entry name" value="NAD(P)-binding Rossmann-like Domain"/>
    <property type="match status" value="1"/>
</dbReference>
<feature type="non-terminal residue" evidence="8">
    <location>
        <position position="1"/>
    </location>
</feature>
<dbReference type="FunFam" id="3.40.47.10:FF:000019">
    <property type="entry name" value="Polyketide synthase type I"/>
    <property type="match status" value="1"/>
</dbReference>
<dbReference type="Pfam" id="PF00698">
    <property type="entry name" value="Acyl_transf_1"/>
    <property type="match status" value="2"/>
</dbReference>
<dbReference type="SUPFAM" id="SSF53901">
    <property type="entry name" value="Thiolase-like"/>
    <property type="match status" value="1"/>
</dbReference>
<keyword evidence="9" id="KW-1185">Reference proteome</keyword>
<dbReference type="InterPro" id="IPR055123">
    <property type="entry name" value="SpnB-like_Rossmann"/>
</dbReference>
<dbReference type="OrthoDB" id="4537517at2"/>
<accession>A0A4V2YQT3</accession>
<evidence type="ECO:0000256" key="5">
    <source>
        <dbReference type="ARBA" id="ARBA00023315"/>
    </source>
</evidence>
<gene>
    <name evidence="8" type="ORF">E1298_43920</name>
</gene>
<dbReference type="SUPFAM" id="SSF51735">
    <property type="entry name" value="NAD(P)-binding Rossmann-fold domains"/>
    <property type="match status" value="2"/>
</dbReference>
<dbReference type="GO" id="GO:0031177">
    <property type="term" value="F:phosphopantetheine binding"/>
    <property type="evidence" value="ECO:0007669"/>
    <property type="project" value="InterPro"/>
</dbReference>
<dbReference type="SMART" id="SM00827">
    <property type="entry name" value="PKS_AT"/>
    <property type="match status" value="1"/>
</dbReference>
<dbReference type="InterPro" id="IPR018201">
    <property type="entry name" value="Ketoacyl_synth_AS"/>
</dbReference>
<dbReference type="Gene3D" id="1.10.1200.10">
    <property type="entry name" value="ACP-like"/>
    <property type="match status" value="1"/>
</dbReference>
<dbReference type="Pfam" id="PF02801">
    <property type="entry name" value="Ketoacyl-synt_C"/>
    <property type="match status" value="1"/>
</dbReference>
<evidence type="ECO:0000256" key="3">
    <source>
        <dbReference type="ARBA" id="ARBA00022679"/>
    </source>
</evidence>
<dbReference type="Gene3D" id="3.40.47.10">
    <property type="match status" value="1"/>
</dbReference>
<name>A0A4V2YQT3_9ACTN</name>
<dbReference type="InterPro" id="IPR014030">
    <property type="entry name" value="Ketoacyl_synth_N"/>
</dbReference>
<dbReference type="InterPro" id="IPR006162">
    <property type="entry name" value="Ppantetheine_attach_site"/>
</dbReference>
<dbReference type="GO" id="GO:0006633">
    <property type="term" value="P:fatty acid biosynthetic process"/>
    <property type="evidence" value="ECO:0007669"/>
    <property type="project" value="InterPro"/>
</dbReference>
<dbReference type="InterPro" id="IPR009081">
    <property type="entry name" value="PP-bd_ACP"/>
</dbReference>
<dbReference type="InterPro" id="IPR036291">
    <property type="entry name" value="NAD(P)-bd_dom_sf"/>
</dbReference>
<dbReference type="Pfam" id="PF00550">
    <property type="entry name" value="PP-binding"/>
    <property type="match status" value="1"/>
</dbReference>
<dbReference type="Pfam" id="PF16197">
    <property type="entry name" value="KAsynt_C_assoc"/>
    <property type="match status" value="1"/>
</dbReference>
<dbReference type="InterPro" id="IPR050091">
    <property type="entry name" value="PKS_NRPS_Biosynth_Enz"/>
</dbReference>
<dbReference type="SMART" id="SM01294">
    <property type="entry name" value="PKS_PP_betabranch"/>
    <property type="match status" value="1"/>
</dbReference>
<feature type="domain" description="Ketosynthase family 3 (KS3)" evidence="7">
    <location>
        <begin position="1041"/>
        <end position="1466"/>
    </location>
</feature>
<dbReference type="SUPFAM" id="SSF47336">
    <property type="entry name" value="ACP-like"/>
    <property type="match status" value="1"/>
</dbReference>
<proteinExistence type="predicted"/>
<dbReference type="InterPro" id="IPR020807">
    <property type="entry name" value="PKS_DH"/>
</dbReference>
<dbReference type="PANTHER" id="PTHR43775">
    <property type="entry name" value="FATTY ACID SYNTHASE"/>
    <property type="match status" value="1"/>
</dbReference>
<organism evidence="8 9">
    <name type="scientific">Actinomadura rubrisoli</name>
    <dbReference type="NCBI Taxonomy" id="2530368"/>
    <lineage>
        <taxon>Bacteria</taxon>
        <taxon>Bacillati</taxon>
        <taxon>Actinomycetota</taxon>
        <taxon>Actinomycetes</taxon>
        <taxon>Streptosporangiales</taxon>
        <taxon>Thermomonosporaceae</taxon>
        <taxon>Actinomadura</taxon>
    </lineage>
</organism>
<dbReference type="InterPro" id="IPR016036">
    <property type="entry name" value="Malonyl_transacylase_ACP-bd"/>
</dbReference>
<evidence type="ECO:0000256" key="1">
    <source>
        <dbReference type="ARBA" id="ARBA00022450"/>
    </source>
</evidence>
<dbReference type="PROSITE" id="PS52004">
    <property type="entry name" value="KS3_2"/>
    <property type="match status" value="1"/>
</dbReference>
<sequence length="1691" mass="175408">LAAVWESLGVVPDAVVGHSQGEIAAACVAGALSLEDAARVVVGRSRVIASRLSGRGAMASVALPEDQVVGRLVPGVEIAVVNGPSSVVVAGVPEALDEVVAGCEADGVRVRRIAVDYASHTSQVEAIQDELAEVLAEIRPEPGRVPFYSTTENAWLPGEALDAGYWYRNLRQPVRFGAAVEALAGQGHRVFVESSSHPVLTSNIEEVLDTTGGVVAGTLRRDDGDLDRVYASAAQLWTAGVPVDWTTAFHGTTSRRVPLPTYAFQRERYWLEPSGSGHPLVGTVVELSDTGGVVLTGKLQKDVDPTAALLDLVLLAGDEIGRDSVRRLVIEAPPDGDAQIQVIVAGEPDAEGRHEVTVHARSGDGAGPWSRHAHGVLEAGSTTEPHTDLDVWPPPGATETELDDDDPNVRGVWTRNGEVFAEVAVEEERARRFGLHPALLASALRVIGRGRSPVVFERVDLHASGASVLRVAADEDLAVTLADPSGRPVATIGAVEVRAASGAKAPMYGIDWTPFTPPAAATEKPDAQVARIPAGGRPREVTAAALETVQRWLADPATAESRLVVVTHGAVAVRDASEVQDLGAAAVWGLLRSAQAEHPGRLAIVDVERPDDPPPQEAMRSGEPQIAVRDGRLYAPRLAAVTAEPVPAAELDPAGTVLITGGTGTLGARVARHLVTQHGARHLLLCSRRGEAAPGAAALVHELAGLGAEVTVAACDVGDRAALAELLAAVPPARPLTGVIHTAGALDDGVISALTPERMAAVHAPKADAALNLHELTAGAELAFFVLFSSAAGVLGNAGQGNYAAANAFLDGLAQRRHAAGLPGVSLAWGWWAETSELTADLDEVAAARHRRQGVVPMSTETGLELFDAALGSGRPVLVPVALDLPSLRDRAESESEPVPPLLRGLVRTKRKRRAALAPAAADGSADGLAGRLARLSEAEQTRLLVDLVRGEAAAVLGHTGPDAVSPNRAFKETGFDSLTAVELRNRLNTATGRRLSATLVFDHPTPVSLAEHLRGELAGNGTETAAPPVRAAAAASPDDDDPIAIVAVGCRYPGGAEDPDGFWRLVRDGVDAMTDLPEDRGWDLGAFDEDADRPGTYYVRKGSFVDAAGFDAEFFGISPWEAIAMDPQQRLLLEVTWELLERAGIDPGSLRGSDVGVFTGLIHHDYTKLLSPPPPELEGYRLTGTAGSVASGRVAYTLGLRGPAITVDTACSSSLVALHLAARALRAGECGMAIVGGATVMSTMDNYIDFSRQRGLAPDGRAKAFAAAADGTAWSEGAGLLLLERLSDARRAGREVLAVIRGSAVNQDGASNGLTAPNGPAQRQVIVNALADANLSASDVDAVEGHGTGTTLGDPIEARALVATYGQGRPADRPLWLGSIKSNIGHSQAAGGVAGVIKMVLAMRHGVLPPTLHVDAPSPEVDWSAGHVRLLTEARRWEAGGGRPRRAGVSAFGVSGTNAHVILEEAPPADEAPPAEELAVSETQAEPPVLPLVVSAGSARGLRGQAERLAAHLAAGTSPADTAFSLVTTRAQLTHRAVVVGRSRDELLAGLAALRDDRPAPALVDGVAGNRADGRSVLVFPGQGAQWAGMGAALLSSSPVFAARLGECAAVLDGLVDWSLLDVLRDEGGVLLGRVDVVQPVSWAVMVALAAVWESLGVVPDAVVGHSQGEIAAACVAGALSLEDAARVVV</sequence>
<evidence type="ECO:0000313" key="8">
    <source>
        <dbReference type="EMBL" id="TDD63337.1"/>
    </source>
</evidence>
<dbReference type="InterPro" id="IPR014031">
    <property type="entry name" value="Ketoacyl_synth_C"/>
</dbReference>
<evidence type="ECO:0000256" key="4">
    <source>
        <dbReference type="ARBA" id="ARBA00023268"/>
    </source>
</evidence>
<dbReference type="PROSITE" id="PS50075">
    <property type="entry name" value="CARRIER"/>
    <property type="match status" value="1"/>
</dbReference>
<feature type="non-terminal residue" evidence="8">
    <location>
        <position position="1691"/>
    </location>
</feature>
<dbReference type="SUPFAM" id="SSF55048">
    <property type="entry name" value="Probable ACP-binding domain of malonyl-CoA ACP transacylase"/>
    <property type="match status" value="1"/>
</dbReference>
<dbReference type="InterPro" id="IPR013968">
    <property type="entry name" value="PKS_KR"/>
</dbReference>
<dbReference type="SUPFAM" id="SSF52151">
    <property type="entry name" value="FabD/lysophospholipase-like"/>
    <property type="match status" value="2"/>
</dbReference>
<dbReference type="SMART" id="SM00823">
    <property type="entry name" value="PKS_PP"/>
    <property type="match status" value="1"/>
</dbReference>
<evidence type="ECO:0000259" key="7">
    <source>
        <dbReference type="PROSITE" id="PS52004"/>
    </source>
</evidence>
<dbReference type="Gene3D" id="3.10.129.110">
    <property type="entry name" value="Polyketide synthase dehydratase"/>
    <property type="match status" value="1"/>
</dbReference>
<keyword evidence="4" id="KW-0511">Multifunctional enzyme</keyword>
<evidence type="ECO:0000313" key="9">
    <source>
        <dbReference type="Proteomes" id="UP000294513"/>
    </source>
</evidence>
<keyword evidence="3" id="KW-0808">Transferase</keyword>
<dbReference type="InterPro" id="IPR057326">
    <property type="entry name" value="KR_dom"/>
</dbReference>
<keyword evidence="2" id="KW-0597">Phosphoprotein</keyword>
<dbReference type="Proteomes" id="UP000294513">
    <property type="component" value="Unassembled WGS sequence"/>
</dbReference>
<dbReference type="InterPro" id="IPR016035">
    <property type="entry name" value="Acyl_Trfase/lysoPLipase"/>
</dbReference>
<dbReference type="CDD" id="cd00833">
    <property type="entry name" value="PKS"/>
    <property type="match status" value="1"/>
</dbReference>
<dbReference type="Gene3D" id="3.40.366.10">
    <property type="entry name" value="Malonyl-Coenzyme A Acyl Carrier Protein, domain 2"/>
    <property type="match status" value="2"/>
</dbReference>
<dbReference type="GO" id="GO:0004312">
    <property type="term" value="F:fatty acid synthase activity"/>
    <property type="evidence" value="ECO:0007669"/>
    <property type="project" value="TreeGrafter"/>
</dbReference>
<dbReference type="InterPro" id="IPR014043">
    <property type="entry name" value="Acyl_transferase_dom"/>
</dbReference>
<dbReference type="InterPro" id="IPR032821">
    <property type="entry name" value="PKS_assoc"/>
</dbReference>
<reference evidence="8 9" key="1">
    <citation type="submission" date="2019-03" db="EMBL/GenBank/DDBJ databases">
        <title>Draft genome sequences of novel Actinobacteria.</title>
        <authorList>
            <person name="Sahin N."/>
            <person name="Ay H."/>
            <person name="Saygin H."/>
        </authorList>
    </citation>
    <scope>NUCLEOTIDE SEQUENCE [LARGE SCALE GENOMIC DNA]</scope>
    <source>
        <strain evidence="8 9">H3C3</strain>
    </source>
</reference>
<dbReference type="Pfam" id="PF00109">
    <property type="entry name" value="ketoacyl-synt"/>
    <property type="match status" value="1"/>
</dbReference>
<dbReference type="InterPro" id="IPR020806">
    <property type="entry name" value="PKS_PP-bd"/>
</dbReference>
<dbReference type="InterPro" id="IPR036736">
    <property type="entry name" value="ACP-like_sf"/>
</dbReference>
<dbReference type="SMART" id="SM00825">
    <property type="entry name" value="PKS_KS"/>
    <property type="match status" value="1"/>
</dbReference>
<dbReference type="SMART" id="SM00826">
    <property type="entry name" value="PKS_DH"/>
    <property type="match status" value="1"/>
</dbReference>
<evidence type="ECO:0000256" key="2">
    <source>
        <dbReference type="ARBA" id="ARBA00022553"/>
    </source>
</evidence>
<dbReference type="GO" id="GO:0004315">
    <property type="term" value="F:3-oxoacyl-[acyl-carrier-protein] synthase activity"/>
    <property type="evidence" value="ECO:0007669"/>
    <property type="project" value="InterPro"/>
</dbReference>
<feature type="domain" description="Carrier" evidence="6">
    <location>
        <begin position="943"/>
        <end position="1018"/>
    </location>
</feature>
<keyword evidence="1" id="KW-0596">Phosphopantetheine</keyword>
<dbReference type="CDD" id="cd08956">
    <property type="entry name" value="KR_3_FAS_SDR_x"/>
    <property type="match status" value="1"/>
</dbReference>
<dbReference type="SMART" id="SM00822">
    <property type="entry name" value="PKS_KR"/>
    <property type="match status" value="1"/>
</dbReference>
<dbReference type="PROSITE" id="PS00606">
    <property type="entry name" value="KS3_1"/>
    <property type="match status" value="1"/>
</dbReference>
<dbReference type="PANTHER" id="PTHR43775:SF51">
    <property type="entry name" value="INACTIVE PHENOLPHTHIOCEROL SYNTHESIS POLYKETIDE SYNTHASE TYPE I PKS1-RELATED"/>
    <property type="match status" value="1"/>
</dbReference>
<dbReference type="FunFam" id="1.10.1200.10:FF:000007">
    <property type="entry name" value="Probable polyketide synthase pks17"/>
    <property type="match status" value="1"/>
</dbReference>
<dbReference type="InterPro" id="IPR020841">
    <property type="entry name" value="PKS_Beta-ketoAc_synthase_dom"/>
</dbReference>
<dbReference type="EMBL" id="SMKU01000499">
    <property type="protein sequence ID" value="TDD63337.1"/>
    <property type="molecule type" value="Genomic_DNA"/>
</dbReference>
<dbReference type="Pfam" id="PF08659">
    <property type="entry name" value="KR"/>
    <property type="match status" value="1"/>
</dbReference>
<protein>
    <submittedName>
        <fullName evidence="8">SDR family NAD(P)-dependent oxidoreductase</fullName>
    </submittedName>
</protein>
<dbReference type="PROSITE" id="PS00012">
    <property type="entry name" value="PHOSPHOPANTETHEINE"/>
    <property type="match status" value="1"/>
</dbReference>
<dbReference type="InterPro" id="IPR001227">
    <property type="entry name" value="Ac_transferase_dom_sf"/>
</dbReference>
<dbReference type="InterPro" id="IPR016039">
    <property type="entry name" value="Thiolase-like"/>
</dbReference>
<dbReference type="InterPro" id="IPR042104">
    <property type="entry name" value="PKS_dehydratase_sf"/>
</dbReference>